<dbReference type="GO" id="GO:1990189">
    <property type="term" value="F:protein N-terminal-serine acetyltransferase activity"/>
    <property type="evidence" value="ECO:0007669"/>
    <property type="project" value="TreeGrafter"/>
</dbReference>
<accession>A0A927K8S6</accession>
<proteinExistence type="predicted"/>
<dbReference type="SUPFAM" id="SSF55729">
    <property type="entry name" value="Acyl-CoA N-acyltransferases (Nat)"/>
    <property type="match status" value="2"/>
</dbReference>
<dbReference type="AlphaFoldDB" id="A0A927K8S6"/>
<dbReference type="InterPro" id="IPR016181">
    <property type="entry name" value="Acyl_CoA_acyltransferase"/>
</dbReference>
<evidence type="ECO:0000259" key="1">
    <source>
        <dbReference type="PROSITE" id="PS51186"/>
    </source>
</evidence>
<dbReference type="Proteomes" id="UP000616839">
    <property type="component" value="Unassembled WGS sequence"/>
</dbReference>
<dbReference type="GO" id="GO:0008999">
    <property type="term" value="F:protein-N-terminal-alanine acetyltransferase activity"/>
    <property type="evidence" value="ECO:0007669"/>
    <property type="project" value="TreeGrafter"/>
</dbReference>
<reference evidence="2" key="1">
    <citation type="submission" date="2020-09" db="EMBL/GenBank/DDBJ databases">
        <title>Nocardioides sp. strain MJB4 16S ribosomal RNA gene Genome sequencing and assembly.</title>
        <authorList>
            <person name="Kim I."/>
        </authorList>
    </citation>
    <scope>NUCLEOTIDE SEQUENCE</scope>
    <source>
        <strain evidence="2">MJB4</strain>
    </source>
</reference>
<dbReference type="PROSITE" id="PS51186">
    <property type="entry name" value="GNAT"/>
    <property type="match status" value="2"/>
</dbReference>
<feature type="domain" description="N-acetyltransferase" evidence="1">
    <location>
        <begin position="197"/>
        <end position="369"/>
    </location>
</feature>
<keyword evidence="3" id="KW-1185">Reference proteome</keyword>
<name>A0A927K8S6_9ACTN</name>
<protein>
    <submittedName>
        <fullName evidence="2">GNAT N-acetyltransferase</fullName>
    </submittedName>
</protein>
<dbReference type="InterPro" id="IPR051908">
    <property type="entry name" value="Ribosomal_N-acetyltransferase"/>
</dbReference>
<dbReference type="CDD" id="cd04301">
    <property type="entry name" value="NAT_SF"/>
    <property type="match status" value="1"/>
</dbReference>
<dbReference type="RefSeq" id="WP_192144413.1">
    <property type="nucleotide sequence ID" value="NZ_JACYXZ010000005.1"/>
</dbReference>
<sequence length="379" mass="41035">MRYPDDVPVLSDGSVTLRALRLDDVPRVVEQCTDPASITWTTVPVPYDEAEARTWIGRVVPAGWVEGVDLTFAVEHEGAFAGSVSLRPRGGWEAEIGFGLHADARGRGVMRAGLDLLLDWAFADRGRRVVHWRANVGNWASRRVVWSLGFTFGPTVPGLLDHRGTPTDGWTAWLGRDDPRRPGAPWHEVSTLEDGDLRLRAWRDADGAGLVETGRDPVLRRFLPGSPLPTLPEEVTGYLDRVRLGVVTGERLAWCVADRETDAVLGGVALFDLEGPEQAGAAQVGFWSHPAGRGRGVTTRAVRALAGHAFRERPAGLGMRRLYLLTAATNTGAIRVAERAGFAHVGTERKGALVADGFVDNVVYDLLAGESSGSWSSGR</sequence>
<feature type="domain" description="N-acetyltransferase" evidence="1">
    <location>
        <begin position="15"/>
        <end position="179"/>
    </location>
</feature>
<evidence type="ECO:0000313" key="2">
    <source>
        <dbReference type="EMBL" id="MBD8871073.1"/>
    </source>
</evidence>
<dbReference type="Pfam" id="PF13302">
    <property type="entry name" value="Acetyltransf_3"/>
    <property type="match status" value="2"/>
</dbReference>
<dbReference type="PANTHER" id="PTHR43441">
    <property type="entry name" value="RIBOSOMAL-PROTEIN-SERINE ACETYLTRANSFERASE"/>
    <property type="match status" value="1"/>
</dbReference>
<dbReference type="EMBL" id="JACYXZ010000005">
    <property type="protein sequence ID" value="MBD8871073.1"/>
    <property type="molecule type" value="Genomic_DNA"/>
</dbReference>
<organism evidence="2 3">
    <name type="scientific">Nocardioides donggukensis</name>
    <dbReference type="NCBI Taxonomy" id="2774019"/>
    <lineage>
        <taxon>Bacteria</taxon>
        <taxon>Bacillati</taxon>
        <taxon>Actinomycetota</taxon>
        <taxon>Actinomycetes</taxon>
        <taxon>Propionibacteriales</taxon>
        <taxon>Nocardioidaceae</taxon>
        <taxon>Nocardioides</taxon>
    </lineage>
</organism>
<gene>
    <name evidence="2" type="ORF">IE331_15715</name>
</gene>
<dbReference type="InterPro" id="IPR000182">
    <property type="entry name" value="GNAT_dom"/>
</dbReference>
<comment type="caution">
    <text evidence="2">The sequence shown here is derived from an EMBL/GenBank/DDBJ whole genome shotgun (WGS) entry which is preliminary data.</text>
</comment>
<evidence type="ECO:0000313" key="3">
    <source>
        <dbReference type="Proteomes" id="UP000616839"/>
    </source>
</evidence>
<dbReference type="PANTHER" id="PTHR43441:SF10">
    <property type="entry name" value="ACETYLTRANSFERASE"/>
    <property type="match status" value="1"/>
</dbReference>
<dbReference type="GO" id="GO:0005737">
    <property type="term" value="C:cytoplasm"/>
    <property type="evidence" value="ECO:0007669"/>
    <property type="project" value="TreeGrafter"/>
</dbReference>
<dbReference type="Gene3D" id="3.40.630.30">
    <property type="match status" value="2"/>
</dbReference>